<keyword evidence="6 11" id="KW-0812">Transmembrane</keyword>
<comment type="similarity">
    <text evidence="2 11">Belongs to the SecG family.</text>
</comment>
<keyword evidence="9 11" id="KW-0811">Translocation</keyword>
<protein>
    <recommendedName>
        <fullName evidence="3 11">Protein-export membrane protein SecG</fullName>
    </recommendedName>
</protein>
<organism evidence="13 14">
    <name type="scientific">Methylophilales bacterium HTCC2181</name>
    <dbReference type="NCBI Taxonomy" id="383631"/>
    <lineage>
        <taxon>Bacteria</taxon>
        <taxon>Pseudomonadati</taxon>
        <taxon>Pseudomonadota</taxon>
        <taxon>Betaproteobacteria</taxon>
        <taxon>Nitrosomonadales</taxon>
        <taxon>OM43 clade</taxon>
    </lineage>
</organism>
<evidence type="ECO:0000256" key="11">
    <source>
        <dbReference type="RuleBase" id="RU365087"/>
    </source>
</evidence>
<evidence type="ECO:0000256" key="8">
    <source>
        <dbReference type="ARBA" id="ARBA00022989"/>
    </source>
</evidence>
<proteinExistence type="inferred from homology"/>
<evidence type="ECO:0000256" key="2">
    <source>
        <dbReference type="ARBA" id="ARBA00008445"/>
    </source>
</evidence>
<comment type="function">
    <text evidence="11">Involved in protein export. Participates in an early event of protein translocation.</text>
</comment>
<keyword evidence="10 11" id="KW-0472">Membrane</keyword>
<feature type="compositionally biased region" description="Polar residues" evidence="12">
    <location>
        <begin position="84"/>
        <end position="97"/>
    </location>
</feature>
<gene>
    <name evidence="13" type="ORF">MB2181_05490</name>
</gene>
<evidence type="ECO:0000256" key="7">
    <source>
        <dbReference type="ARBA" id="ARBA00022927"/>
    </source>
</evidence>
<dbReference type="OrthoDB" id="8566211at2"/>
<sequence>MENLILIVHILASLGVIGLVLIQHGKGADAGAAFGGGNSGSVFGVQGSANFLSRATSICVTTFFCTSIALAVVASNKHGNSSVIDISPENDPSLSVSEESDTPLGAQDIPN</sequence>
<dbReference type="PANTHER" id="PTHR34182">
    <property type="entry name" value="PROTEIN-EXPORT MEMBRANE PROTEIN SECG"/>
    <property type="match status" value="1"/>
</dbReference>
<dbReference type="PANTHER" id="PTHR34182:SF1">
    <property type="entry name" value="PROTEIN-EXPORT MEMBRANE PROTEIN SECG"/>
    <property type="match status" value="1"/>
</dbReference>
<dbReference type="GO" id="GO:0015450">
    <property type="term" value="F:protein-transporting ATPase activity"/>
    <property type="evidence" value="ECO:0007669"/>
    <property type="project" value="UniProtKB-UniRule"/>
</dbReference>
<comment type="caution">
    <text evidence="13">The sequence shown here is derived from an EMBL/GenBank/DDBJ whole genome shotgun (WGS) entry which is preliminary data.</text>
</comment>
<name>A0P7J5_9PROT</name>
<comment type="caution">
    <text evidence="11">Lacks conserved residue(s) required for the propagation of feature annotation.</text>
</comment>
<evidence type="ECO:0000256" key="12">
    <source>
        <dbReference type="SAM" id="MobiDB-lite"/>
    </source>
</evidence>
<dbReference type="Proteomes" id="UP000054262">
    <property type="component" value="Unassembled WGS sequence"/>
</dbReference>
<evidence type="ECO:0000256" key="1">
    <source>
        <dbReference type="ARBA" id="ARBA00004651"/>
    </source>
</evidence>
<dbReference type="GO" id="GO:0043952">
    <property type="term" value="P:protein transport by the Sec complex"/>
    <property type="evidence" value="ECO:0007669"/>
    <property type="project" value="TreeGrafter"/>
</dbReference>
<evidence type="ECO:0000313" key="14">
    <source>
        <dbReference type="Proteomes" id="UP000054262"/>
    </source>
</evidence>
<keyword evidence="5 11" id="KW-1003">Cell membrane</keyword>
<dbReference type="AlphaFoldDB" id="A0P7J5"/>
<feature type="transmembrane region" description="Helical" evidence="11">
    <location>
        <begin position="51"/>
        <end position="74"/>
    </location>
</feature>
<dbReference type="InterPro" id="IPR004692">
    <property type="entry name" value="SecG"/>
</dbReference>
<accession>A0P7J5</accession>
<evidence type="ECO:0000256" key="9">
    <source>
        <dbReference type="ARBA" id="ARBA00023010"/>
    </source>
</evidence>
<dbReference type="NCBIfam" id="TIGR00810">
    <property type="entry name" value="secG"/>
    <property type="match status" value="1"/>
</dbReference>
<evidence type="ECO:0000256" key="5">
    <source>
        <dbReference type="ARBA" id="ARBA00022475"/>
    </source>
</evidence>
<dbReference type="GO" id="GO:0005886">
    <property type="term" value="C:plasma membrane"/>
    <property type="evidence" value="ECO:0007669"/>
    <property type="project" value="UniProtKB-SubCell"/>
</dbReference>
<evidence type="ECO:0000256" key="6">
    <source>
        <dbReference type="ARBA" id="ARBA00022692"/>
    </source>
</evidence>
<reference evidence="13 14" key="1">
    <citation type="submission" date="2006-11" db="EMBL/GenBank/DDBJ databases">
        <authorList>
            <person name="Giovannoni S."/>
            <person name="Vergin K."/>
            <person name="Ferriera S."/>
            <person name="Johnson J."/>
            <person name="Kravitz S."/>
            <person name="Beeson K."/>
            <person name="Sutton G."/>
            <person name="Rogers Y.-H."/>
            <person name="Friedman R."/>
            <person name="Frazier M."/>
            <person name="Venter J.C."/>
        </authorList>
    </citation>
    <scope>NUCLEOTIDE SEQUENCE [LARGE SCALE GENOMIC DNA]</scope>
    <source>
        <strain evidence="13 14">HTCC2181</strain>
    </source>
</reference>
<evidence type="ECO:0000256" key="10">
    <source>
        <dbReference type="ARBA" id="ARBA00023136"/>
    </source>
</evidence>
<evidence type="ECO:0000256" key="3">
    <source>
        <dbReference type="ARBA" id="ARBA00017876"/>
    </source>
</evidence>
<keyword evidence="7 11" id="KW-0653">Protein transport</keyword>
<comment type="subcellular location">
    <subcellularLocation>
        <location evidence="1 11">Cell membrane</location>
        <topology evidence="1 11">Multi-pass membrane protein</topology>
    </subcellularLocation>
</comment>
<feature type="region of interest" description="Disordered" evidence="12">
    <location>
        <begin position="84"/>
        <end position="111"/>
    </location>
</feature>
<dbReference type="EMBL" id="AAUX01000001">
    <property type="protein sequence ID" value="EAV47505.1"/>
    <property type="molecule type" value="Genomic_DNA"/>
</dbReference>
<keyword evidence="14" id="KW-1185">Reference proteome</keyword>
<dbReference type="Pfam" id="PF03840">
    <property type="entry name" value="SecG"/>
    <property type="match status" value="1"/>
</dbReference>
<keyword evidence="8 11" id="KW-1133">Transmembrane helix</keyword>
<dbReference type="GO" id="GO:0065002">
    <property type="term" value="P:intracellular protein transmembrane transport"/>
    <property type="evidence" value="ECO:0007669"/>
    <property type="project" value="TreeGrafter"/>
</dbReference>
<dbReference type="PRINTS" id="PR01651">
    <property type="entry name" value="SECGEXPORT"/>
</dbReference>
<keyword evidence="4 11" id="KW-0813">Transport</keyword>
<evidence type="ECO:0000256" key="4">
    <source>
        <dbReference type="ARBA" id="ARBA00022448"/>
    </source>
</evidence>
<evidence type="ECO:0000313" key="13">
    <source>
        <dbReference type="EMBL" id="EAV47505.1"/>
    </source>
</evidence>
<dbReference type="GO" id="GO:0009306">
    <property type="term" value="P:protein secretion"/>
    <property type="evidence" value="ECO:0007669"/>
    <property type="project" value="UniProtKB-UniRule"/>
</dbReference>